<dbReference type="Pfam" id="PF01928">
    <property type="entry name" value="CYTH"/>
    <property type="match status" value="1"/>
</dbReference>
<proteinExistence type="predicted"/>
<dbReference type="EMBL" id="RZTZ01000001">
    <property type="protein sequence ID" value="RVT67545.1"/>
    <property type="molecule type" value="Genomic_DNA"/>
</dbReference>
<dbReference type="PROSITE" id="PS51707">
    <property type="entry name" value="CYTH"/>
    <property type="match status" value="1"/>
</dbReference>
<dbReference type="AlphaFoldDB" id="A0A437KHJ9"/>
<accession>A0A437KHJ9</accession>
<evidence type="ECO:0000259" key="1">
    <source>
        <dbReference type="PROSITE" id="PS51707"/>
    </source>
</evidence>
<dbReference type="SMART" id="SM01118">
    <property type="entry name" value="CYTH"/>
    <property type="match status" value="1"/>
</dbReference>
<dbReference type="PIRSF" id="PIRSF012526">
    <property type="entry name" value="CYTH_UCP012526"/>
    <property type="match status" value="1"/>
</dbReference>
<name>A0A437KHJ9_9BACI</name>
<organism evidence="2 3">
    <name type="scientific">Niallia taxi</name>
    <dbReference type="NCBI Taxonomy" id="2499688"/>
    <lineage>
        <taxon>Bacteria</taxon>
        <taxon>Bacillati</taxon>
        <taxon>Bacillota</taxon>
        <taxon>Bacilli</taxon>
        <taxon>Bacillales</taxon>
        <taxon>Bacillaceae</taxon>
        <taxon>Niallia</taxon>
    </lineage>
</organism>
<sequence>MMEKNIEIEFKNILTKAEYLELLNHFQVKETELFKQENHYFDTKNFELKERSSALRIRKKQSGYELTLKQPCDDGLLETNKQLTAEAGEEMIQTGKINDPQFASILEEMGIAPESIVYFGSLSTIRAEKETGNGLLVFDHSFYLNIEDYELEYEVSDRKEGQVYFQELLHSFQIPIRETKNKVRRFYEQKYTNDINS</sequence>
<dbReference type="Proteomes" id="UP000288024">
    <property type="component" value="Unassembled WGS sequence"/>
</dbReference>
<evidence type="ECO:0000313" key="3">
    <source>
        <dbReference type="Proteomes" id="UP000288024"/>
    </source>
</evidence>
<gene>
    <name evidence="2" type="ORF">EM808_03445</name>
</gene>
<dbReference type="InterPro" id="IPR023577">
    <property type="entry name" value="CYTH_domain"/>
</dbReference>
<evidence type="ECO:0000313" key="2">
    <source>
        <dbReference type="EMBL" id="RVT67545.1"/>
    </source>
</evidence>
<dbReference type="Gene3D" id="2.40.320.10">
    <property type="entry name" value="Hypothetical Protein Pfu-838710-001"/>
    <property type="match status" value="1"/>
</dbReference>
<dbReference type="SUPFAM" id="SSF55154">
    <property type="entry name" value="CYTH-like phosphatases"/>
    <property type="match status" value="1"/>
</dbReference>
<dbReference type="InterPro" id="IPR033469">
    <property type="entry name" value="CYTH-like_dom_sf"/>
</dbReference>
<reference evidence="2 3" key="1">
    <citation type="submission" date="2019-01" db="EMBL/GenBank/DDBJ databases">
        <title>Bacillus sp. M5HDSG1-1, whole genome shotgun sequence.</title>
        <authorList>
            <person name="Tuo L."/>
        </authorList>
    </citation>
    <scope>NUCLEOTIDE SEQUENCE [LARGE SCALE GENOMIC DNA]</scope>
    <source>
        <strain evidence="2 3">M5HDSG1-1</strain>
    </source>
</reference>
<dbReference type="CDD" id="cd07762">
    <property type="entry name" value="CYTH-like_Pase_1"/>
    <property type="match status" value="1"/>
</dbReference>
<protein>
    <submittedName>
        <fullName evidence="2">CYTH domain-containing protein</fullName>
    </submittedName>
</protein>
<dbReference type="RefSeq" id="WP_127735853.1">
    <property type="nucleotide sequence ID" value="NZ_CAJCKN010000052.1"/>
</dbReference>
<dbReference type="InterPro" id="IPR009195">
    <property type="entry name" value="Uncharacterised_YjbK"/>
</dbReference>
<comment type="caution">
    <text evidence="2">The sequence shown here is derived from an EMBL/GenBank/DDBJ whole genome shotgun (WGS) entry which is preliminary data.</text>
</comment>
<feature type="domain" description="CYTH" evidence="1">
    <location>
        <begin position="5"/>
        <end position="193"/>
    </location>
</feature>
<dbReference type="GeneID" id="87615727"/>
<keyword evidence="3" id="KW-1185">Reference proteome</keyword>